<proteinExistence type="predicted"/>
<keyword evidence="2" id="KW-1003">Cell membrane</keyword>
<dbReference type="EMBL" id="JBHTBR010000007">
    <property type="protein sequence ID" value="MFC7292881.1"/>
    <property type="molecule type" value="Genomic_DNA"/>
</dbReference>
<evidence type="ECO:0000256" key="1">
    <source>
        <dbReference type="ARBA" id="ARBA00022448"/>
    </source>
</evidence>
<dbReference type="SUPFAM" id="SSF52540">
    <property type="entry name" value="P-loop containing nucleoside triphosphate hydrolases"/>
    <property type="match status" value="1"/>
</dbReference>
<dbReference type="RefSeq" id="WP_382168756.1">
    <property type="nucleotide sequence ID" value="NZ_JBHTBR010000007.1"/>
</dbReference>
<keyword evidence="6" id="KW-0472">Membrane</keyword>
<keyword evidence="3" id="KW-0547">Nucleotide-binding</keyword>
<dbReference type="InterPro" id="IPR003439">
    <property type="entry name" value="ABC_transporter-like_ATP-bd"/>
</dbReference>
<name>A0ABW2INX4_9PROT</name>
<dbReference type="GO" id="GO:0005524">
    <property type="term" value="F:ATP binding"/>
    <property type="evidence" value="ECO:0007669"/>
    <property type="project" value="UniProtKB-KW"/>
</dbReference>
<organism evidence="8 9">
    <name type="scientific">Hirschia litorea</name>
    <dbReference type="NCBI Taxonomy" id="1199156"/>
    <lineage>
        <taxon>Bacteria</taxon>
        <taxon>Pseudomonadati</taxon>
        <taxon>Pseudomonadota</taxon>
        <taxon>Alphaproteobacteria</taxon>
        <taxon>Hyphomonadales</taxon>
        <taxon>Hyphomonadaceae</taxon>
        <taxon>Hirschia</taxon>
    </lineage>
</organism>
<evidence type="ECO:0000313" key="9">
    <source>
        <dbReference type="Proteomes" id="UP001596492"/>
    </source>
</evidence>
<dbReference type="SMART" id="SM00382">
    <property type="entry name" value="AAA"/>
    <property type="match status" value="1"/>
</dbReference>
<evidence type="ECO:0000256" key="4">
    <source>
        <dbReference type="ARBA" id="ARBA00022840"/>
    </source>
</evidence>
<dbReference type="InterPro" id="IPR050086">
    <property type="entry name" value="MetN_ABC_transporter-like"/>
</dbReference>
<dbReference type="CDD" id="cd03256">
    <property type="entry name" value="ABC_PhnC_transporter"/>
    <property type="match status" value="1"/>
</dbReference>
<dbReference type="PROSITE" id="PS00211">
    <property type="entry name" value="ABC_TRANSPORTER_1"/>
    <property type="match status" value="1"/>
</dbReference>
<evidence type="ECO:0000256" key="5">
    <source>
        <dbReference type="ARBA" id="ARBA00022967"/>
    </source>
</evidence>
<protein>
    <submittedName>
        <fullName evidence="8">Phosphonate ABC transporter ATP-binding protein</fullName>
    </submittedName>
</protein>
<keyword evidence="1" id="KW-0813">Transport</keyword>
<dbReference type="InterPro" id="IPR017871">
    <property type="entry name" value="ABC_transporter-like_CS"/>
</dbReference>
<dbReference type="InterPro" id="IPR003593">
    <property type="entry name" value="AAA+_ATPase"/>
</dbReference>
<keyword evidence="5" id="KW-1278">Translocase</keyword>
<dbReference type="Proteomes" id="UP001596492">
    <property type="component" value="Unassembled WGS sequence"/>
</dbReference>
<accession>A0ABW2INX4</accession>
<dbReference type="PROSITE" id="PS50893">
    <property type="entry name" value="ABC_TRANSPORTER_2"/>
    <property type="match status" value="1"/>
</dbReference>
<dbReference type="InterPro" id="IPR027417">
    <property type="entry name" value="P-loop_NTPase"/>
</dbReference>
<evidence type="ECO:0000256" key="6">
    <source>
        <dbReference type="ARBA" id="ARBA00023136"/>
    </source>
</evidence>
<evidence type="ECO:0000256" key="3">
    <source>
        <dbReference type="ARBA" id="ARBA00022741"/>
    </source>
</evidence>
<sequence>MPTALQSRSYSPNPTEIPHLVFDSIRKQYSDGAIALEGVTATINRGEFCVILGQSGSGKSTLLRAINGLTDLSSGELIFDNKTLNPSSLRSIRRRVAMVHQHFNLVERASVATNVLIGAVAEVSFWRAMLGWYPAHLRKRACQVIARVGLDEVHSKRRASALSGGQQQRVGIARALLLNPEIILADEPVASLDPAISREILSLIRTAAQEQNATVLCSLHQIDLAREYADRIIGLRKGRIVFDGPAANFDAEAEAALYSKNHPPISTNETANPEHV</sequence>
<gene>
    <name evidence="8" type="primary">phnC</name>
    <name evidence="8" type="ORF">ACFQS8_14740</name>
</gene>
<dbReference type="PANTHER" id="PTHR43166:SF6">
    <property type="entry name" value="PHOSPHONATES IMPORT ATP-BINDING PROTEIN PHNC"/>
    <property type="match status" value="1"/>
</dbReference>
<evidence type="ECO:0000256" key="2">
    <source>
        <dbReference type="ARBA" id="ARBA00022475"/>
    </source>
</evidence>
<keyword evidence="9" id="KW-1185">Reference proteome</keyword>
<evidence type="ECO:0000313" key="8">
    <source>
        <dbReference type="EMBL" id="MFC7292881.1"/>
    </source>
</evidence>
<dbReference type="Gene3D" id="3.40.50.300">
    <property type="entry name" value="P-loop containing nucleotide triphosphate hydrolases"/>
    <property type="match status" value="1"/>
</dbReference>
<dbReference type="PANTHER" id="PTHR43166">
    <property type="entry name" value="AMINO ACID IMPORT ATP-BINDING PROTEIN"/>
    <property type="match status" value="1"/>
</dbReference>
<reference evidence="9" key="1">
    <citation type="journal article" date="2019" name="Int. J. Syst. Evol. Microbiol.">
        <title>The Global Catalogue of Microorganisms (GCM) 10K type strain sequencing project: providing services to taxonomists for standard genome sequencing and annotation.</title>
        <authorList>
            <consortium name="The Broad Institute Genomics Platform"/>
            <consortium name="The Broad Institute Genome Sequencing Center for Infectious Disease"/>
            <person name="Wu L."/>
            <person name="Ma J."/>
        </authorList>
    </citation>
    <scope>NUCLEOTIDE SEQUENCE [LARGE SCALE GENOMIC DNA]</scope>
    <source>
        <strain evidence="9">CCUG 51308</strain>
    </source>
</reference>
<feature type="domain" description="ABC transporter" evidence="7">
    <location>
        <begin position="20"/>
        <end position="262"/>
    </location>
</feature>
<keyword evidence="4 8" id="KW-0067">ATP-binding</keyword>
<dbReference type="Pfam" id="PF00005">
    <property type="entry name" value="ABC_tran"/>
    <property type="match status" value="1"/>
</dbReference>
<dbReference type="InterPro" id="IPR012693">
    <property type="entry name" value="ABC_transpr_PhnC"/>
</dbReference>
<dbReference type="NCBIfam" id="TIGR02315">
    <property type="entry name" value="ABC_phnC"/>
    <property type="match status" value="1"/>
</dbReference>
<evidence type="ECO:0000259" key="7">
    <source>
        <dbReference type="PROSITE" id="PS50893"/>
    </source>
</evidence>
<comment type="caution">
    <text evidence="8">The sequence shown here is derived from an EMBL/GenBank/DDBJ whole genome shotgun (WGS) entry which is preliminary data.</text>
</comment>